<dbReference type="InterPro" id="IPR008136">
    <property type="entry name" value="CinA_C"/>
</dbReference>
<dbReference type="SUPFAM" id="SSF63817">
    <property type="entry name" value="Sortase"/>
    <property type="match status" value="1"/>
</dbReference>
<comment type="caution">
    <text evidence="3">The sequence shown here is derived from an EMBL/GenBank/DDBJ whole genome shotgun (WGS) entry which is preliminary data.</text>
</comment>
<dbReference type="GO" id="GO:0016787">
    <property type="term" value="F:hydrolase activity"/>
    <property type="evidence" value="ECO:0007669"/>
    <property type="project" value="UniProtKB-KW"/>
</dbReference>
<organism evidence="3 4">
    <name type="scientific">Candidatus Faecivivens stercoripullorum</name>
    <dbReference type="NCBI Taxonomy" id="2840805"/>
    <lineage>
        <taxon>Bacteria</taxon>
        <taxon>Bacillati</taxon>
        <taxon>Bacillota</taxon>
        <taxon>Clostridia</taxon>
        <taxon>Eubacteriales</taxon>
        <taxon>Oscillospiraceae</taxon>
        <taxon>Oscillospiraceae incertae sedis</taxon>
        <taxon>Candidatus Faecivivens</taxon>
    </lineage>
</organism>
<dbReference type="Gene3D" id="3.90.950.20">
    <property type="entry name" value="CinA-like"/>
    <property type="match status" value="1"/>
</dbReference>
<sequence>MDMLNERLQQLETLLTSKKKTISLLLPSRRETVVQAAADCKRITIPDKKMRPLPSSLIKKYGLVSKQSAIVQAIQARDAAGSDWGAAVTGAALLPTPLTGNLSEDGQTDTSTVYIAVTDGKKAAVQQLSCPGDLSDETLREAMMVRAVQQCADLLTGLLLKEKKALSLLVNASKYRRYAVSPAQALLRSIVPWKGDKPGDIITKTALIAAVVAVILTAGMTASDQIAVNHTVEDIQQAVEVYTEPPTQQQTDGLPDGYLTKFASLYAVNPDVTGWLTIPGTNIDLPIMQADDNDYYLSHDLYGEPDPYGLPYIDYRVPIEPDDQWAKNTIVYGHNMEAGYVFHELTGYRDAEFYKEHPFLTFDTVYNQSEWVIFAAFEANTDFDRGEVFEYFNYVISTDPERAQWYIDETTSRSYFTNPVDVNTDDVFLTLQTCSNNAADTKLCIVARRLREGESEQDFDFSSSVNNEQRVKPTFY</sequence>
<feature type="domain" description="CinA C-terminal" evidence="2">
    <location>
        <begin position="53"/>
        <end position="150"/>
    </location>
</feature>
<dbReference type="Pfam" id="PF02464">
    <property type="entry name" value="CinA"/>
    <property type="match status" value="1"/>
</dbReference>
<feature type="active site" description="Proton donor/acceptor" evidence="1">
    <location>
        <position position="334"/>
    </location>
</feature>
<proteinExistence type="predicted"/>
<dbReference type="EMBL" id="DVLW01000122">
    <property type="protein sequence ID" value="HIT94443.1"/>
    <property type="molecule type" value="Genomic_DNA"/>
</dbReference>
<evidence type="ECO:0000313" key="3">
    <source>
        <dbReference type="EMBL" id="HIT94443.1"/>
    </source>
</evidence>
<name>A0A9D1H6A2_9FIRM</name>
<dbReference type="CDD" id="cd05826">
    <property type="entry name" value="Sortase_B"/>
    <property type="match status" value="1"/>
</dbReference>
<accession>A0A9D1H6A2</accession>
<dbReference type="AlphaFoldDB" id="A0A9D1H6A2"/>
<reference evidence="3" key="2">
    <citation type="journal article" date="2021" name="PeerJ">
        <title>Extensive microbial diversity within the chicken gut microbiome revealed by metagenomics and culture.</title>
        <authorList>
            <person name="Gilroy R."/>
            <person name="Ravi A."/>
            <person name="Getino M."/>
            <person name="Pursley I."/>
            <person name="Horton D.L."/>
            <person name="Alikhan N.F."/>
            <person name="Baker D."/>
            <person name="Gharbi K."/>
            <person name="Hall N."/>
            <person name="Watson M."/>
            <person name="Adriaenssens E.M."/>
            <person name="Foster-Nyarko E."/>
            <person name="Jarju S."/>
            <person name="Secka A."/>
            <person name="Antonio M."/>
            <person name="Oren A."/>
            <person name="Chaudhuri R.R."/>
            <person name="La Ragione R."/>
            <person name="Hildebrand F."/>
            <person name="Pallen M.J."/>
        </authorList>
    </citation>
    <scope>NUCLEOTIDE SEQUENCE</scope>
    <source>
        <strain evidence="3">ChiBcec7-5410</strain>
    </source>
</reference>
<dbReference type="InterPro" id="IPR036653">
    <property type="entry name" value="CinA-like_C"/>
</dbReference>
<dbReference type="InterPro" id="IPR023365">
    <property type="entry name" value="Sortase_dom-sf"/>
</dbReference>
<evidence type="ECO:0000256" key="1">
    <source>
        <dbReference type="PIRSR" id="PIRSR605754-1"/>
    </source>
</evidence>
<dbReference type="InterPro" id="IPR009835">
    <property type="entry name" value="SrtB"/>
</dbReference>
<gene>
    <name evidence="3" type="ORF">IAC43_04610</name>
</gene>
<reference evidence="3" key="1">
    <citation type="submission" date="2020-10" db="EMBL/GenBank/DDBJ databases">
        <authorList>
            <person name="Gilroy R."/>
        </authorList>
    </citation>
    <scope>NUCLEOTIDE SEQUENCE</scope>
    <source>
        <strain evidence="3">ChiBcec7-5410</strain>
    </source>
</reference>
<evidence type="ECO:0000313" key="4">
    <source>
        <dbReference type="Proteomes" id="UP000824160"/>
    </source>
</evidence>
<dbReference type="SUPFAM" id="SSF142433">
    <property type="entry name" value="CinA-like"/>
    <property type="match status" value="1"/>
</dbReference>
<dbReference type="Gene3D" id="2.40.260.10">
    <property type="entry name" value="Sortase"/>
    <property type="match status" value="1"/>
</dbReference>
<feature type="active site" description="Acyl-thioester intermediate" evidence="1">
    <location>
        <position position="434"/>
    </location>
</feature>
<protein>
    <submittedName>
        <fullName evidence="3">Sortase</fullName>
    </submittedName>
</protein>
<evidence type="ECO:0000259" key="2">
    <source>
        <dbReference type="Pfam" id="PF02464"/>
    </source>
</evidence>
<dbReference type="Proteomes" id="UP000824160">
    <property type="component" value="Unassembled WGS sequence"/>
</dbReference>